<dbReference type="Gene3D" id="2.170.130.10">
    <property type="entry name" value="TonB-dependent receptor, plug domain"/>
    <property type="match status" value="1"/>
</dbReference>
<dbReference type="AlphaFoldDB" id="A0A099KDZ9"/>
<dbReference type="PROSITE" id="PS52016">
    <property type="entry name" value="TONB_DEPENDENT_REC_3"/>
    <property type="match status" value="1"/>
</dbReference>
<comment type="subcellular location">
    <subcellularLocation>
        <location evidence="1">Cell outer membrane</location>
        <topology evidence="1">Multi-pass membrane protein</topology>
    </subcellularLocation>
</comment>
<comment type="caution">
    <text evidence="3">The sequence shown here is derived from an EMBL/GenBank/DDBJ whole genome shotgun (WGS) entry which is preliminary data.</text>
</comment>
<comment type="similarity">
    <text evidence="1">Belongs to the TonB-dependent receptor family.</text>
</comment>
<keyword evidence="1" id="KW-0812">Transmembrane</keyword>
<evidence type="ECO:0000256" key="1">
    <source>
        <dbReference type="PROSITE-ProRule" id="PRU01360"/>
    </source>
</evidence>
<keyword evidence="1" id="KW-0998">Cell outer membrane</keyword>
<dbReference type="InterPro" id="IPR012910">
    <property type="entry name" value="Plug_dom"/>
</dbReference>
<dbReference type="Pfam" id="PF07715">
    <property type="entry name" value="Plug"/>
    <property type="match status" value="1"/>
</dbReference>
<sequence>MRAGGRDLQSISVDTIESIEVIKGASAMYGYGEAGAIINVITKKSTANVEMQTTMGAEAFVSELSDTG</sequence>
<keyword evidence="1" id="KW-1134">Transmembrane beta strand</keyword>
<keyword evidence="3" id="KW-0675">Receptor</keyword>
<dbReference type="SUPFAM" id="SSF56935">
    <property type="entry name" value="Porins"/>
    <property type="match status" value="1"/>
</dbReference>
<evidence type="ECO:0000313" key="4">
    <source>
        <dbReference type="Proteomes" id="UP000029868"/>
    </source>
</evidence>
<gene>
    <name evidence="3" type="ORF">GAB14E_3980</name>
</gene>
<keyword evidence="1" id="KW-0813">Transport</keyword>
<evidence type="ECO:0000313" key="3">
    <source>
        <dbReference type="EMBL" id="KGJ88984.1"/>
    </source>
</evidence>
<accession>A0A099KDZ9</accession>
<dbReference type="PATRIC" id="fig|28229.3.peg.3949"/>
<organism evidence="3 4">
    <name type="scientific">Colwellia psychrerythraea</name>
    <name type="common">Vibrio psychroerythus</name>
    <dbReference type="NCBI Taxonomy" id="28229"/>
    <lineage>
        <taxon>Bacteria</taxon>
        <taxon>Pseudomonadati</taxon>
        <taxon>Pseudomonadota</taxon>
        <taxon>Gammaproteobacteria</taxon>
        <taxon>Alteromonadales</taxon>
        <taxon>Colwelliaceae</taxon>
        <taxon>Colwellia</taxon>
    </lineage>
</organism>
<feature type="domain" description="TonB-dependent receptor plug" evidence="2">
    <location>
        <begin position="3"/>
        <end position="36"/>
    </location>
</feature>
<evidence type="ECO:0000259" key="2">
    <source>
        <dbReference type="Pfam" id="PF07715"/>
    </source>
</evidence>
<protein>
    <submittedName>
        <fullName evidence="3">TonB-dependent receptor plug</fullName>
    </submittedName>
</protein>
<dbReference type="InterPro" id="IPR039426">
    <property type="entry name" value="TonB-dep_rcpt-like"/>
</dbReference>
<name>A0A099KDZ9_COLPS</name>
<dbReference type="GO" id="GO:0009279">
    <property type="term" value="C:cell outer membrane"/>
    <property type="evidence" value="ECO:0007669"/>
    <property type="project" value="UniProtKB-SubCell"/>
</dbReference>
<dbReference type="InterPro" id="IPR037066">
    <property type="entry name" value="Plug_dom_sf"/>
</dbReference>
<keyword evidence="1" id="KW-0472">Membrane</keyword>
<reference evidence="3 4" key="1">
    <citation type="submission" date="2014-08" db="EMBL/GenBank/DDBJ databases">
        <title>Genomic and Phenotypic Diversity of Colwellia psychrerythraea strains from Disparate Marine Basins.</title>
        <authorList>
            <person name="Techtmann S.M."/>
            <person name="Stelling S.C."/>
            <person name="Utturkar S.M."/>
            <person name="Alshibli N."/>
            <person name="Harris A."/>
            <person name="Brown S.D."/>
            <person name="Hazen T.C."/>
        </authorList>
    </citation>
    <scope>NUCLEOTIDE SEQUENCE [LARGE SCALE GENOMIC DNA]</scope>
    <source>
        <strain evidence="3 4">GAB14E</strain>
    </source>
</reference>
<proteinExistence type="inferred from homology"/>
<dbReference type="EMBL" id="JQEC01000057">
    <property type="protein sequence ID" value="KGJ88984.1"/>
    <property type="molecule type" value="Genomic_DNA"/>
</dbReference>
<dbReference type="Proteomes" id="UP000029868">
    <property type="component" value="Unassembled WGS sequence"/>
</dbReference>